<dbReference type="AlphaFoldDB" id="A0A3M9MFZ8"/>
<proteinExistence type="predicted"/>
<dbReference type="InterPro" id="IPR022276">
    <property type="entry name" value="Conjug_transposon_TraK"/>
</dbReference>
<dbReference type="Proteomes" id="UP000272117">
    <property type="component" value="Unassembled WGS sequence"/>
</dbReference>
<dbReference type="RefSeq" id="WP_123128202.1">
    <property type="nucleotide sequence ID" value="NZ_RJJD01000013.1"/>
</dbReference>
<evidence type="ECO:0000313" key="3">
    <source>
        <dbReference type="Proteomes" id="UP000272117"/>
    </source>
</evidence>
<name>A0A3M9MFZ8_9BACT</name>
<reference evidence="2 3" key="1">
    <citation type="submission" date="2018-11" db="EMBL/GenBank/DDBJ databases">
        <title>Rufibacter latericius sp. nov., isolated from water in Baiyang Lake.</title>
        <authorList>
            <person name="Yang Y."/>
        </authorList>
    </citation>
    <scope>NUCLEOTIDE SEQUENCE [LARGE SCALE GENOMIC DNA]</scope>
    <source>
        <strain evidence="2 3">R-22-1c-1</strain>
    </source>
</reference>
<keyword evidence="1" id="KW-0472">Membrane</keyword>
<dbReference type="OrthoDB" id="1039148at2"/>
<evidence type="ECO:0000313" key="2">
    <source>
        <dbReference type="EMBL" id="RNI24115.1"/>
    </source>
</evidence>
<dbReference type="NCBIfam" id="TIGR03781">
    <property type="entry name" value="Bac_Flav_CT_K"/>
    <property type="match status" value="1"/>
</dbReference>
<gene>
    <name evidence="2" type="primary">traK</name>
    <name evidence="2" type="ORF">EFB08_17220</name>
</gene>
<dbReference type="EMBL" id="RJJD01000013">
    <property type="protein sequence ID" value="RNI24115.1"/>
    <property type="molecule type" value="Genomic_DNA"/>
</dbReference>
<accession>A0A3M9MFZ8</accession>
<protein>
    <submittedName>
        <fullName evidence="2">Conjugative transposon protein TraK</fullName>
    </submittedName>
</protein>
<evidence type="ECO:0000256" key="1">
    <source>
        <dbReference type="SAM" id="Phobius"/>
    </source>
</evidence>
<organism evidence="2 3">
    <name type="scientific">Rufibacter latericius</name>
    <dbReference type="NCBI Taxonomy" id="2487040"/>
    <lineage>
        <taxon>Bacteria</taxon>
        <taxon>Pseudomonadati</taxon>
        <taxon>Bacteroidota</taxon>
        <taxon>Cytophagia</taxon>
        <taxon>Cytophagales</taxon>
        <taxon>Hymenobacteraceae</taxon>
        <taxon>Rufibacter</taxon>
    </lineage>
</organism>
<keyword evidence="1" id="KW-1133">Transmembrane helix</keyword>
<feature type="transmembrane region" description="Helical" evidence="1">
    <location>
        <begin position="20"/>
        <end position="39"/>
    </location>
</feature>
<sequence>MQFKSLSNLETSFKQMRLFLLIFIGLTFCLSVYVVYMSFSFAKKSREKIYVLDNGKSLMLAISQDMKQNRPVEARDHVKRFHELFFTLAPDQKAIDYTINQALYLCDESAQDEYANLKEAGYFSSLIAGNVSQEIRIDSVLTDFNEYPYTARCYATQTIIRSTSETKRSLVSQCQLRDVSRSDDNPHGFLMEKWRVLENRDVQVTAR</sequence>
<keyword evidence="3" id="KW-1185">Reference proteome</keyword>
<comment type="caution">
    <text evidence="2">The sequence shown here is derived from an EMBL/GenBank/DDBJ whole genome shotgun (WGS) entry which is preliminary data.</text>
</comment>
<keyword evidence="1" id="KW-0812">Transmembrane</keyword>